<keyword evidence="7" id="KW-1185">Reference proteome</keyword>
<accession>A0A1I4UVT7</accession>
<sequence>MSESTNKSGAQILYEWLQQFSHRVNTYRTYLREFERLQTWLLLDEFDFCDVAADDLGRYLEELGAGLLNPSSGGNPRRLKERTLAQSRGTLVRMFEVLQSSGLRGDNPARRLVVPVLAPVEHIDLVQTYAASERWREVRQVWVEQPEPEIGIRDSLARIVVVAEWSYWTALRRSELAALNMANVERHGTEWQVAVPRFGRLDTLDVVHVPGPAIEALRRYRVSRGLPPFPSASEVDIPLIAQLRIEARVEPWTIGHILREASRLATPELGRDAEQCQLSNRELRRYLIVDGLIQRVPFLDLCTHVRSKYATSSLADPSTEPTIASSLARLAAARPR</sequence>
<evidence type="ECO:0000256" key="4">
    <source>
        <dbReference type="PROSITE-ProRule" id="PRU01248"/>
    </source>
</evidence>
<organism evidence="6 7">
    <name type="scientific">Rugamonas rubra</name>
    <dbReference type="NCBI Taxonomy" id="758825"/>
    <lineage>
        <taxon>Bacteria</taxon>
        <taxon>Pseudomonadati</taxon>
        <taxon>Pseudomonadota</taxon>
        <taxon>Betaproteobacteria</taxon>
        <taxon>Burkholderiales</taxon>
        <taxon>Oxalobacteraceae</taxon>
        <taxon>Telluria group</taxon>
        <taxon>Rugamonas</taxon>
    </lineage>
</organism>
<dbReference type="Gene3D" id="1.10.150.130">
    <property type="match status" value="1"/>
</dbReference>
<proteinExistence type="predicted"/>
<dbReference type="SUPFAM" id="SSF56349">
    <property type="entry name" value="DNA breaking-rejoining enzymes"/>
    <property type="match status" value="1"/>
</dbReference>
<keyword evidence="1" id="KW-0229">DNA integration</keyword>
<dbReference type="AlphaFoldDB" id="A0A1I4UVT7"/>
<evidence type="ECO:0000256" key="3">
    <source>
        <dbReference type="ARBA" id="ARBA00023172"/>
    </source>
</evidence>
<dbReference type="PROSITE" id="PS51900">
    <property type="entry name" value="CB"/>
    <property type="match status" value="1"/>
</dbReference>
<dbReference type="GO" id="GO:0003677">
    <property type="term" value="F:DNA binding"/>
    <property type="evidence" value="ECO:0007669"/>
    <property type="project" value="UniProtKB-UniRule"/>
</dbReference>
<dbReference type="InterPro" id="IPR044068">
    <property type="entry name" value="CB"/>
</dbReference>
<keyword evidence="2 4" id="KW-0238">DNA-binding</keyword>
<dbReference type="InterPro" id="IPR011010">
    <property type="entry name" value="DNA_brk_join_enz"/>
</dbReference>
<protein>
    <submittedName>
        <fullName evidence="6">Site-specific recombinase XerD</fullName>
    </submittedName>
</protein>
<reference evidence="6 7" key="1">
    <citation type="submission" date="2016-10" db="EMBL/GenBank/DDBJ databases">
        <authorList>
            <person name="de Groot N.N."/>
        </authorList>
    </citation>
    <scope>NUCLEOTIDE SEQUENCE [LARGE SCALE GENOMIC DNA]</scope>
    <source>
        <strain evidence="6 7">ATCC 43154</strain>
    </source>
</reference>
<evidence type="ECO:0000313" key="7">
    <source>
        <dbReference type="Proteomes" id="UP000199470"/>
    </source>
</evidence>
<evidence type="ECO:0000313" key="6">
    <source>
        <dbReference type="EMBL" id="SFM93061.1"/>
    </source>
</evidence>
<dbReference type="EMBL" id="FOTW01000053">
    <property type="protein sequence ID" value="SFM93061.1"/>
    <property type="molecule type" value="Genomic_DNA"/>
</dbReference>
<dbReference type="RefSeq" id="WP_139236814.1">
    <property type="nucleotide sequence ID" value="NZ_FOTW01000053.1"/>
</dbReference>
<evidence type="ECO:0000256" key="2">
    <source>
        <dbReference type="ARBA" id="ARBA00023125"/>
    </source>
</evidence>
<gene>
    <name evidence="6" type="ORF">SAMN02982985_05832</name>
</gene>
<dbReference type="InterPro" id="IPR013762">
    <property type="entry name" value="Integrase-like_cat_sf"/>
</dbReference>
<dbReference type="GO" id="GO:0015074">
    <property type="term" value="P:DNA integration"/>
    <property type="evidence" value="ECO:0007669"/>
    <property type="project" value="UniProtKB-KW"/>
</dbReference>
<dbReference type="OrthoDB" id="8610787at2"/>
<name>A0A1I4UVT7_9BURK</name>
<dbReference type="Gene3D" id="1.10.443.10">
    <property type="entry name" value="Intergrase catalytic core"/>
    <property type="match status" value="1"/>
</dbReference>
<dbReference type="GO" id="GO:0006310">
    <property type="term" value="P:DNA recombination"/>
    <property type="evidence" value="ECO:0007669"/>
    <property type="project" value="UniProtKB-KW"/>
</dbReference>
<keyword evidence="3" id="KW-0233">DNA recombination</keyword>
<dbReference type="STRING" id="758825.SAMN02982985_05832"/>
<dbReference type="Proteomes" id="UP000199470">
    <property type="component" value="Unassembled WGS sequence"/>
</dbReference>
<evidence type="ECO:0000256" key="1">
    <source>
        <dbReference type="ARBA" id="ARBA00022908"/>
    </source>
</evidence>
<dbReference type="InterPro" id="IPR010998">
    <property type="entry name" value="Integrase_recombinase_N"/>
</dbReference>
<evidence type="ECO:0000259" key="5">
    <source>
        <dbReference type="PROSITE" id="PS51900"/>
    </source>
</evidence>
<feature type="domain" description="Core-binding (CB)" evidence="5">
    <location>
        <begin position="11"/>
        <end position="99"/>
    </location>
</feature>